<feature type="chain" id="PRO_5018343049" description="Flagellar P-ring protein" evidence="6">
    <location>
        <begin position="24"/>
        <end position="372"/>
    </location>
</feature>
<gene>
    <name evidence="6" type="primary">flgI</name>
    <name evidence="7" type="ORF">DRW07_16690</name>
</gene>
<dbReference type="Pfam" id="PF02119">
    <property type="entry name" value="FlgI"/>
    <property type="match status" value="1"/>
</dbReference>
<keyword evidence="8" id="KW-1185">Reference proteome</keyword>
<keyword evidence="5 6" id="KW-0975">Bacterial flagellum</keyword>
<dbReference type="OrthoDB" id="9786431at2"/>
<evidence type="ECO:0000313" key="8">
    <source>
        <dbReference type="Proteomes" id="UP000275281"/>
    </source>
</evidence>
<comment type="subunit">
    <text evidence="6">The basal body constitutes a major portion of the flagellar organelle and consists of four rings (L,P,S, and M) mounted on a central rod.</text>
</comment>
<evidence type="ECO:0000256" key="2">
    <source>
        <dbReference type="ARBA" id="ARBA00004117"/>
    </source>
</evidence>
<keyword evidence="4 6" id="KW-0732">Signal</keyword>
<dbReference type="GO" id="GO:0005198">
    <property type="term" value="F:structural molecule activity"/>
    <property type="evidence" value="ECO:0007669"/>
    <property type="project" value="InterPro"/>
</dbReference>
<protein>
    <recommendedName>
        <fullName evidence="6">Flagellar P-ring protein</fullName>
    </recommendedName>
    <alternativeName>
        <fullName evidence="6">Basal body P-ring protein</fullName>
    </alternativeName>
</protein>
<comment type="similarity">
    <text evidence="3 6">Belongs to the FlgI family.</text>
</comment>
<evidence type="ECO:0000256" key="3">
    <source>
        <dbReference type="ARBA" id="ARBA00008994"/>
    </source>
</evidence>
<dbReference type="InterPro" id="IPR001782">
    <property type="entry name" value="Flag_FlgI"/>
</dbReference>
<keyword evidence="7" id="KW-0282">Flagellum</keyword>
<comment type="caution">
    <text evidence="7">The sequence shown here is derived from an EMBL/GenBank/DDBJ whole genome shotgun (WGS) entry which is preliminary data.</text>
</comment>
<dbReference type="GO" id="GO:0009428">
    <property type="term" value="C:bacterial-type flagellum basal body, distal rod, P ring"/>
    <property type="evidence" value="ECO:0007669"/>
    <property type="project" value="InterPro"/>
</dbReference>
<reference evidence="7 8" key="1">
    <citation type="submission" date="2018-11" db="EMBL/GenBank/DDBJ databases">
        <authorList>
            <person name="Ye M.-Q."/>
            <person name="Du Z.-J."/>
        </authorList>
    </citation>
    <scope>NUCLEOTIDE SEQUENCE [LARGE SCALE GENOMIC DNA]</scope>
    <source>
        <strain evidence="7 8">U0105</strain>
    </source>
</reference>
<evidence type="ECO:0000313" key="7">
    <source>
        <dbReference type="EMBL" id="RPJ65154.1"/>
    </source>
</evidence>
<evidence type="ECO:0000256" key="1">
    <source>
        <dbReference type="ARBA" id="ARBA00002591"/>
    </source>
</evidence>
<dbReference type="EMBL" id="RPOK01000006">
    <property type="protein sequence ID" value="RPJ65154.1"/>
    <property type="molecule type" value="Genomic_DNA"/>
</dbReference>
<dbReference type="AlphaFoldDB" id="A0A3N5Z4S9"/>
<feature type="signal peptide" evidence="6">
    <location>
        <begin position="1"/>
        <end position="23"/>
    </location>
</feature>
<organism evidence="7 8">
    <name type="scientific">Alteromonas sediminis</name>
    <dbReference type="NCBI Taxonomy" id="2259342"/>
    <lineage>
        <taxon>Bacteria</taxon>
        <taxon>Pseudomonadati</taxon>
        <taxon>Pseudomonadota</taxon>
        <taxon>Gammaproteobacteria</taxon>
        <taxon>Alteromonadales</taxon>
        <taxon>Alteromonadaceae</taxon>
        <taxon>Alteromonas/Salinimonas group</taxon>
        <taxon>Alteromonas</taxon>
    </lineage>
</organism>
<evidence type="ECO:0000256" key="6">
    <source>
        <dbReference type="HAMAP-Rule" id="MF_00416"/>
    </source>
</evidence>
<evidence type="ECO:0000256" key="4">
    <source>
        <dbReference type="ARBA" id="ARBA00022729"/>
    </source>
</evidence>
<comment type="subcellular location">
    <subcellularLocation>
        <location evidence="2 6">Bacterial flagellum basal body</location>
    </subcellularLocation>
</comment>
<evidence type="ECO:0000256" key="5">
    <source>
        <dbReference type="ARBA" id="ARBA00023143"/>
    </source>
</evidence>
<dbReference type="NCBIfam" id="NF003676">
    <property type="entry name" value="PRK05303.1"/>
    <property type="match status" value="1"/>
</dbReference>
<name>A0A3N5Z4S9_9ALTE</name>
<dbReference type="Proteomes" id="UP000275281">
    <property type="component" value="Unassembled WGS sequence"/>
</dbReference>
<keyword evidence="7" id="KW-0966">Cell projection</keyword>
<proteinExistence type="inferred from homology"/>
<dbReference type="HAMAP" id="MF_00416">
    <property type="entry name" value="FlgI"/>
    <property type="match status" value="1"/>
</dbReference>
<comment type="function">
    <text evidence="1 6">Assembles around the rod to form the L-ring and probably protects the motor/basal body from shearing forces during rotation.</text>
</comment>
<dbReference type="GO" id="GO:0071973">
    <property type="term" value="P:bacterial-type flagellum-dependent cell motility"/>
    <property type="evidence" value="ECO:0007669"/>
    <property type="project" value="InterPro"/>
</dbReference>
<dbReference type="GO" id="GO:0030288">
    <property type="term" value="C:outer membrane-bounded periplasmic space"/>
    <property type="evidence" value="ECO:0007669"/>
    <property type="project" value="InterPro"/>
</dbReference>
<dbReference type="PRINTS" id="PR01010">
    <property type="entry name" value="FLGPRINGFLGI"/>
</dbReference>
<keyword evidence="7" id="KW-0969">Cilium</keyword>
<dbReference type="RefSeq" id="WP_124029282.1">
    <property type="nucleotide sequence ID" value="NZ_JBHRSN010000013.1"/>
</dbReference>
<accession>A0A3N5Z4S9</accession>
<sequence length="372" mass="38736" precursor="true">MKSICAIIVFILSFSLLSGDANAQRVKDVASIQGVRSNQLVGYGLVVGLPGTGEQSPFTEQSFRTMLSNFGISVSPNVKPKIKNVAAVAVHADLPAFAKPGQTIDVTVSSMGEASSLQGGTLLQTFLKGLDGKVYAVAQGSLVVSGFGAEGGDGSRIVVNTPTVGRIPNGALVEQTVQSGFANGDYLTLNLHHPDFSTAKRLADTINQRLGADPAKGYAIATPLDAASVRVTAPRDRGQRVGFLATLENFEFTPADAPARVVINSRSGTIVIGQDVRLLPAAITHGGLTVTISENQQVSQPNAFADGDTVVTTQSIVDVNLADSRMFKFDPGVTLDELVRAVNEVGAAPGDLMAILEALQQAGALRGELVVI</sequence>
<dbReference type="PANTHER" id="PTHR30381:SF0">
    <property type="entry name" value="FLAGELLAR P-RING PROTEIN"/>
    <property type="match status" value="1"/>
</dbReference>
<dbReference type="PANTHER" id="PTHR30381">
    <property type="entry name" value="FLAGELLAR P-RING PERIPLASMIC PROTEIN FLGI"/>
    <property type="match status" value="1"/>
</dbReference>